<dbReference type="EMBL" id="NTFH01000009">
    <property type="protein sequence ID" value="PHQ14702.1"/>
    <property type="molecule type" value="Genomic_DNA"/>
</dbReference>
<dbReference type="InterPro" id="IPR019734">
    <property type="entry name" value="TPR_rpt"/>
</dbReference>
<accession>A0A2G1UJR1</accession>
<sequence>MLIGRQLTRNCGILRQILRSGCGWCVIHTCSGEPRLLASWRLVPILLVLCLPVSTVVAATGAGAADAQASFRSGVKAFGAGDLQLARQFLEEARSRGLTRLSLHYNLGVVYFRLGEYSLAEAEFTALLDSDHRTLAMYNLGLVALGSGNTLSARDWFSSVRQSGSDDKLVALATRQLDRLEAGQQEMRVADREWQGYLSLAGGYDDNIASAPESAATGRSGAAWEAILAGSGIAAGNRDSGLRIEGAAYTRRYPSASDFNTDLIRLGVAWLQQAGPGRLVTTVSGSQSWLDSRELERQARLDLAYEADNCALLGNGGDCKATVSGSSVTGGEAFQAYDGEWYRAAFRARKKMGAWRLDAEYRYEVNDRDDLETFWEFYSVSPRRHFVEAGVRRLLTSRLQVGVEAGYRHSRYPDPHRLISDGVIRTLEREDERVEGGVLARYVLSRQWVISAEWNLTDNDSTIDRYEYRRQTAQMALEGVF</sequence>
<dbReference type="InterPro" id="IPR011990">
    <property type="entry name" value="TPR-like_helical_dom_sf"/>
</dbReference>
<dbReference type="SUPFAM" id="SSF56935">
    <property type="entry name" value="Porins"/>
    <property type="match status" value="1"/>
</dbReference>
<evidence type="ECO:0000256" key="1">
    <source>
        <dbReference type="PROSITE-ProRule" id="PRU00339"/>
    </source>
</evidence>
<keyword evidence="3" id="KW-1185">Reference proteome</keyword>
<organism evidence="2 3">
    <name type="scientific">Marinobacter profundi</name>
    <dbReference type="NCBI Taxonomy" id="2666256"/>
    <lineage>
        <taxon>Bacteria</taxon>
        <taxon>Pseudomonadati</taxon>
        <taxon>Pseudomonadota</taxon>
        <taxon>Gammaproteobacteria</taxon>
        <taxon>Pseudomonadales</taxon>
        <taxon>Marinobacteraceae</taxon>
        <taxon>Marinobacter</taxon>
    </lineage>
</organism>
<evidence type="ECO:0000313" key="2">
    <source>
        <dbReference type="EMBL" id="PHQ14702.1"/>
    </source>
</evidence>
<dbReference type="SUPFAM" id="SSF48452">
    <property type="entry name" value="TPR-like"/>
    <property type="match status" value="1"/>
</dbReference>
<dbReference type="Pfam" id="PF13432">
    <property type="entry name" value="TPR_16"/>
    <property type="match status" value="1"/>
</dbReference>
<reference evidence="2 3" key="1">
    <citation type="submission" date="2017-09" db="EMBL/GenBank/DDBJ databases">
        <title>The draft genome sequences of Marinobacter sp. PWS21.</title>
        <authorList>
            <person name="Cao J."/>
        </authorList>
    </citation>
    <scope>NUCLEOTIDE SEQUENCE [LARGE SCALE GENOMIC DNA]</scope>
    <source>
        <strain evidence="2 3">PWS21</strain>
    </source>
</reference>
<dbReference type="Proteomes" id="UP000231409">
    <property type="component" value="Unassembled WGS sequence"/>
</dbReference>
<feature type="repeat" description="TPR" evidence="1">
    <location>
        <begin position="101"/>
        <end position="134"/>
    </location>
</feature>
<keyword evidence="1" id="KW-0802">TPR repeat</keyword>
<evidence type="ECO:0000313" key="3">
    <source>
        <dbReference type="Proteomes" id="UP000231409"/>
    </source>
</evidence>
<dbReference type="PROSITE" id="PS50005">
    <property type="entry name" value="TPR"/>
    <property type="match status" value="1"/>
</dbReference>
<dbReference type="AlphaFoldDB" id="A0A2G1UJR1"/>
<comment type="caution">
    <text evidence="2">The sequence shown here is derived from an EMBL/GenBank/DDBJ whole genome shotgun (WGS) entry which is preliminary data.</text>
</comment>
<protein>
    <submittedName>
        <fullName evidence="2">Uncharacterized protein</fullName>
    </submittedName>
</protein>
<gene>
    <name evidence="2" type="ORF">CLH61_13160</name>
</gene>
<name>A0A2G1UJR1_9GAMM</name>
<dbReference type="Gene3D" id="1.25.40.10">
    <property type="entry name" value="Tetratricopeptide repeat domain"/>
    <property type="match status" value="1"/>
</dbReference>
<proteinExistence type="predicted"/>